<dbReference type="SMART" id="SM00320">
    <property type="entry name" value="WD40"/>
    <property type="match status" value="5"/>
</dbReference>
<dbReference type="PANTHER" id="PTHR19848">
    <property type="entry name" value="WD40 REPEAT PROTEIN"/>
    <property type="match status" value="1"/>
</dbReference>
<keyword evidence="4" id="KW-0175">Coiled coil</keyword>
<dbReference type="Pfam" id="PF00400">
    <property type="entry name" value="WD40"/>
    <property type="match status" value="2"/>
</dbReference>
<evidence type="ECO:0000313" key="7">
    <source>
        <dbReference type="Proteomes" id="UP000530660"/>
    </source>
</evidence>
<dbReference type="InterPro" id="IPR015943">
    <property type="entry name" value="WD40/YVTN_repeat-like_dom_sf"/>
</dbReference>
<evidence type="ECO:0000256" key="4">
    <source>
        <dbReference type="SAM" id="Coils"/>
    </source>
</evidence>
<accession>A0A7J7IEF4</accession>
<feature type="region of interest" description="Disordered" evidence="5">
    <location>
        <begin position="69"/>
        <end position="116"/>
    </location>
</feature>
<dbReference type="SUPFAM" id="SSF50978">
    <property type="entry name" value="WD40 repeat-like"/>
    <property type="match status" value="1"/>
</dbReference>
<proteinExistence type="predicted"/>
<comment type="caution">
    <text evidence="6">The sequence shown here is derived from an EMBL/GenBank/DDBJ whole genome shotgun (WGS) entry which is preliminary data.</text>
</comment>
<reference evidence="6 7" key="1">
    <citation type="journal article" date="2020" name="J. Phycol.">
        <title>Comparative genome analysis reveals Cyanidiococcus gen. nov., a new extremophilic red algal genus sister to Cyanidioschyzon (Cyanidioschyzonaceae, Rhodophyta).</title>
        <authorList>
            <person name="Liu S.-L."/>
            <person name="Chiang Y.-R."/>
            <person name="Yoon H.S."/>
            <person name="Fu H.-Y."/>
        </authorList>
    </citation>
    <scope>NUCLEOTIDE SEQUENCE [LARGE SCALE GENOMIC DNA]</scope>
    <source>
        <strain evidence="6 7">THAL066</strain>
    </source>
</reference>
<protein>
    <submittedName>
        <fullName evidence="6">Uncharacterized protein</fullName>
    </submittedName>
</protein>
<dbReference type="PROSITE" id="PS50082">
    <property type="entry name" value="WD_REPEATS_2"/>
    <property type="match status" value="2"/>
</dbReference>
<evidence type="ECO:0000256" key="5">
    <source>
        <dbReference type="SAM" id="MobiDB-lite"/>
    </source>
</evidence>
<dbReference type="InterPro" id="IPR001680">
    <property type="entry name" value="WD40_rpt"/>
</dbReference>
<feature type="compositionally biased region" description="Low complexity" evidence="5">
    <location>
        <begin position="100"/>
        <end position="116"/>
    </location>
</feature>
<keyword evidence="7" id="KW-1185">Reference proteome</keyword>
<name>A0A7J7IEF4_9RHOD</name>
<dbReference type="OrthoDB" id="6262491at2759"/>
<sequence>MADHDNETFYKKQLDIAAKERKLLQERLEALEKENRELRRSVFELSLKRSALGGVFDLSASLEEASDVTGKAAHGMESAKPADERQSPNGRPEVTFETESGPGARAASPRAANSSAFDHGTERAYTGPLACRAQLTGHKGAVYALSWSPCGRYLASGSFDLIPDAHATIVSDLCWASDARHLFSAGFDHRVREWDWQTLSSDGTPTDVERNATHDWDLARGLVLCLANDPEDDRTVYAGTSNGFVYCLDRRVQQASGIGGSRPSSPAPDLPAWSERAVHRVLTSASGVGMVNSMVFVDRHKLLIGDSQGFLHVFDLRKPDAALFSQLNDEGANPIAHIQRSQSGRYFAVNAFDDCLRIYDGTCAAQLPSEREH</sequence>
<dbReference type="PANTHER" id="PTHR19848:SF8">
    <property type="entry name" value="F-BOX AND WD REPEAT DOMAIN CONTAINING 7"/>
    <property type="match status" value="1"/>
</dbReference>
<evidence type="ECO:0000256" key="1">
    <source>
        <dbReference type="ARBA" id="ARBA00022574"/>
    </source>
</evidence>
<evidence type="ECO:0000313" key="6">
    <source>
        <dbReference type="EMBL" id="KAF6001472.1"/>
    </source>
</evidence>
<dbReference type="PROSITE" id="PS50294">
    <property type="entry name" value="WD_REPEATS_REGION"/>
    <property type="match status" value="1"/>
</dbReference>
<dbReference type="Proteomes" id="UP000530660">
    <property type="component" value="Unassembled WGS sequence"/>
</dbReference>
<keyword evidence="1 3" id="KW-0853">WD repeat</keyword>
<feature type="repeat" description="WD" evidence="3">
    <location>
        <begin position="163"/>
        <end position="195"/>
    </location>
</feature>
<evidence type="ECO:0000256" key="3">
    <source>
        <dbReference type="PROSITE-ProRule" id="PRU00221"/>
    </source>
</evidence>
<gene>
    <name evidence="6" type="ORF">F1559_001641</name>
</gene>
<dbReference type="EMBL" id="VWRR01000014">
    <property type="protein sequence ID" value="KAF6001472.1"/>
    <property type="molecule type" value="Genomic_DNA"/>
</dbReference>
<dbReference type="InterPro" id="IPR036322">
    <property type="entry name" value="WD40_repeat_dom_sf"/>
</dbReference>
<feature type="coiled-coil region" evidence="4">
    <location>
        <begin position="14"/>
        <end position="48"/>
    </location>
</feature>
<dbReference type="Gene3D" id="2.130.10.10">
    <property type="entry name" value="YVTN repeat-like/Quinoprotein amine dehydrogenase"/>
    <property type="match status" value="1"/>
</dbReference>
<evidence type="ECO:0000256" key="2">
    <source>
        <dbReference type="ARBA" id="ARBA00022737"/>
    </source>
</evidence>
<dbReference type="AlphaFoldDB" id="A0A7J7IEF4"/>
<feature type="repeat" description="WD" evidence="3">
    <location>
        <begin position="135"/>
        <end position="160"/>
    </location>
</feature>
<organism evidence="6 7">
    <name type="scientific">Cyanidiococcus yangmingshanensis</name>
    <dbReference type="NCBI Taxonomy" id="2690220"/>
    <lineage>
        <taxon>Eukaryota</taxon>
        <taxon>Rhodophyta</taxon>
        <taxon>Bangiophyceae</taxon>
        <taxon>Cyanidiales</taxon>
        <taxon>Cyanidiaceae</taxon>
        <taxon>Cyanidiococcus</taxon>
    </lineage>
</organism>
<keyword evidence="2" id="KW-0677">Repeat</keyword>